<feature type="compositionally biased region" description="Basic and acidic residues" evidence="1">
    <location>
        <begin position="129"/>
        <end position="145"/>
    </location>
</feature>
<gene>
    <name evidence="3" type="ORF">VRLFYP33_00648</name>
</gene>
<dbReference type="GO" id="GO:0006783">
    <property type="term" value="P:heme biosynthetic process"/>
    <property type="evidence" value="ECO:0007669"/>
    <property type="project" value="TreeGrafter"/>
</dbReference>
<dbReference type="RefSeq" id="WP_021841306.1">
    <property type="nucleotide sequence ID" value="NZ_CACRUX010000022.1"/>
</dbReference>
<dbReference type="Gene3D" id="3.40.50.360">
    <property type="match status" value="1"/>
</dbReference>
<organism evidence="3">
    <name type="scientific">Veillonella ratti</name>
    <dbReference type="NCBI Taxonomy" id="103892"/>
    <lineage>
        <taxon>Bacteria</taxon>
        <taxon>Bacillati</taxon>
        <taxon>Bacillota</taxon>
        <taxon>Negativicutes</taxon>
        <taxon>Veillonellales</taxon>
        <taxon>Veillonellaceae</taxon>
        <taxon>Veillonella</taxon>
    </lineage>
</organism>
<evidence type="ECO:0000256" key="1">
    <source>
        <dbReference type="SAM" id="MobiDB-lite"/>
    </source>
</evidence>
<dbReference type="SUPFAM" id="SSF52218">
    <property type="entry name" value="Flavoproteins"/>
    <property type="match status" value="1"/>
</dbReference>
<dbReference type="InterPro" id="IPR052200">
    <property type="entry name" value="Protoporphyrinogen_IX_DH"/>
</dbReference>
<dbReference type="AlphaFoldDB" id="A0A6N3AA69"/>
<proteinExistence type="predicted"/>
<protein>
    <submittedName>
        <fullName evidence="3">Flavodoxin</fullName>
    </submittedName>
</protein>
<dbReference type="Pfam" id="PF12641">
    <property type="entry name" value="Flavodoxin_3"/>
    <property type="match status" value="1"/>
</dbReference>
<dbReference type="GO" id="GO:0016651">
    <property type="term" value="F:oxidoreductase activity, acting on NAD(P)H"/>
    <property type="evidence" value="ECO:0007669"/>
    <property type="project" value="UniProtKB-ARBA"/>
</dbReference>
<dbReference type="EMBL" id="CACRUX010000022">
    <property type="protein sequence ID" value="VYT86620.1"/>
    <property type="molecule type" value="Genomic_DNA"/>
</dbReference>
<dbReference type="PANTHER" id="PTHR38030">
    <property type="entry name" value="PROTOPORPHYRINOGEN IX DEHYDROGENASE [MENAQUINONE]"/>
    <property type="match status" value="1"/>
</dbReference>
<accession>A0A6N3AA69</accession>
<dbReference type="GO" id="GO:0070819">
    <property type="term" value="F:menaquinone-dependent protoporphyrinogen oxidase activity"/>
    <property type="evidence" value="ECO:0007669"/>
    <property type="project" value="TreeGrafter"/>
</dbReference>
<evidence type="ECO:0000313" key="3">
    <source>
        <dbReference type="EMBL" id="VYT86620.1"/>
    </source>
</evidence>
<evidence type="ECO:0000259" key="2">
    <source>
        <dbReference type="Pfam" id="PF12641"/>
    </source>
</evidence>
<dbReference type="GO" id="GO:0009055">
    <property type="term" value="F:electron transfer activity"/>
    <property type="evidence" value="ECO:0007669"/>
    <property type="project" value="InterPro"/>
</dbReference>
<feature type="domain" description="Flavodoxin-like" evidence="2">
    <location>
        <begin position="5"/>
        <end position="163"/>
    </location>
</feature>
<dbReference type="PANTHER" id="PTHR38030:SF2">
    <property type="entry name" value="PROTOPORPHYRINOGEN IX DEHYDROGENASE [QUINONE]"/>
    <property type="match status" value="1"/>
</dbReference>
<dbReference type="InterPro" id="IPR029039">
    <property type="entry name" value="Flavoprotein-like_sf"/>
</dbReference>
<dbReference type="GO" id="GO:0010181">
    <property type="term" value="F:FMN binding"/>
    <property type="evidence" value="ECO:0007669"/>
    <property type="project" value="InterPro"/>
</dbReference>
<sequence>MNSIVIYSSRTGNTKQVAEAIVGVLPEGTPCVPVNEAPADLSQYDLVFMGFWADQGNADKAAQAVLKRIDNEKVALFATLGVPPMMPHAKETMVAATGLLPKGQEPIGTFMCQGKVDPKVIEMMFKIFPDGHPHGRNPEREERHKQAASHPDANDLANAAAFAKDVLAKLG</sequence>
<dbReference type="InterPro" id="IPR001226">
    <property type="entry name" value="Flavodoxin_CS"/>
</dbReference>
<dbReference type="PROSITE" id="PS00201">
    <property type="entry name" value="FLAVODOXIN"/>
    <property type="match status" value="1"/>
</dbReference>
<reference evidence="3" key="1">
    <citation type="submission" date="2019-11" db="EMBL/GenBank/DDBJ databases">
        <authorList>
            <person name="Feng L."/>
        </authorList>
    </citation>
    <scope>NUCLEOTIDE SEQUENCE</scope>
    <source>
        <strain evidence="3">VrattiLFYP33</strain>
    </source>
</reference>
<feature type="region of interest" description="Disordered" evidence="1">
    <location>
        <begin position="129"/>
        <end position="155"/>
    </location>
</feature>
<dbReference type="InterPro" id="IPR008254">
    <property type="entry name" value="Flavodoxin/NO_synth"/>
</dbReference>
<name>A0A6N3AA69_9FIRM</name>